<keyword evidence="4" id="KW-0238">DNA-binding</keyword>
<evidence type="ECO:0000313" key="8">
    <source>
        <dbReference type="EnsemblMetazoa" id="AALB008836-PA"/>
    </source>
</evidence>
<feature type="region of interest" description="Disordered" evidence="7">
    <location>
        <begin position="327"/>
        <end position="474"/>
    </location>
</feature>
<sequence>MMAQFMMDLKTEPRLSPSLYSPASPKMVDSPNCGRPQSTDSGVLDLSKRRDSLETSRKTPSPSYHCFTDIAGTPPPSNHSSPQCEVASTPESSIVLNYSEMLARGRRLSPTKSLLHFDDLHHHHHQSQQQQQQQHPDPAALMAPAVAFHHALALSKPETTESLLQQHLLQRGGPTVGSIPSYLLPGVQHHHRQHPHPQQPFVSGANSAPAQHTPLAPFSPSPIRLRELDAISESGSEGTSLVSSSHQRKAPSNDDPTMASKMTQQQQQQYPMVVGRDGKLSRPFKAYPKDPLSLAAGFVASDTILDTNSAEKYNLFRKRMLEQIHAANGGQPTVSNPKMRRLATKSSSSTAALSDASSESCDEKTSSSSSQQQQQQQRTAAMAFESKMAAKETKRTGNSAATNQRLDDDATCPSQQDDERHCDSDSSHHSADRSCDVTSRTDDGNEQQQQDNHLASSSTSSSGATGPTSGIKDKAYYERRKKNNAAAKKSRDRRRIKEDEIAIRAAFLERENIELKFELAAARKQLALYGVTASVAS</sequence>
<accession>A0A182FQL5</accession>
<keyword evidence="3" id="KW-0805">Transcription regulation</keyword>
<dbReference type="GO" id="GO:0005634">
    <property type="term" value="C:nucleus"/>
    <property type="evidence" value="ECO:0007669"/>
    <property type="project" value="UniProtKB-SubCell"/>
</dbReference>
<dbReference type="InterPro" id="IPR046347">
    <property type="entry name" value="bZIP_sf"/>
</dbReference>
<feature type="compositionally biased region" description="Low complexity" evidence="7">
    <location>
        <begin position="366"/>
        <end position="377"/>
    </location>
</feature>
<reference evidence="8 9" key="1">
    <citation type="journal article" date="2017" name="G3 (Bethesda)">
        <title>The Physical Genome Mapping of Anopheles albimanus Corrected Scaffold Misassemblies and Identified Interarm Rearrangements in Genus Anopheles.</title>
        <authorList>
            <person name="Artemov G.N."/>
            <person name="Peery A.N."/>
            <person name="Jiang X."/>
            <person name="Tu Z."/>
            <person name="Stegniy V.N."/>
            <person name="Sharakhova M.V."/>
            <person name="Sharakhov I.V."/>
        </authorList>
    </citation>
    <scope>NUCLEOTIDE SEQUENCE [LARGE SCALE GENOMIC DNA]</scope>
    <source>
        <strain evidence="8 9">ALBI9_A</strain>
    </source>
</reference>
<dbReference type="InterPro" id="IPR040223">
    <property type="entry name" value="PAR_bZIP"/>
</dbReference>
<dbReference type="VEuPathDB" id="VectorBase:AALB008836"/>
<protein>
    <submittedName>
        <fullName evidence="8">Uncharacterized protein</fullName>
    </submittedName>
</protein>
<dbReference type="PANTHER" id="PTHR11988">
    <property type="entry name" value="THYROTROPH EMBRYONIC FACTOR RELATED"/>
    <property type="match status" value="1"/>
</dbReference>
<comment type="similarity">
    <text evidence="2">Belongs to the bZIP family. NFIL3 subfamily.</text>
</comment>
<dbReference type="STRING" id="7167.A0A182FQL5"/>
<dbReference type="PANTHER" id="PTHR11988:SF42">
    <property type="entry name" value="PROTEIN GIANT"/>
    <property type="match status" value="1"/>
</dbReference>
<name>A0A182FQL5_ANOAL</name>
<feature type="compositionally biased region" description="Basic and acidic residues" evidence="7">
    <location>
        <begin position="46"/>
        <end position="57"/>
    </location>
</feature>
<feature type="compositionally biased region" description="Basic and acidic residues" evidence="7">
    <location>
        <begin position="417"/>
        <end position="443"/>
    </location>
</feature>
<dbReference type="CDD" id="cd14695">
    <property type="entry name" value="bZIP_HLF"/>
    <property type="match status" value="1"/>
</dbReference>
<dbReference type="AlphaFoldDB" id="A0A182FQL5"/>
<evidence type="ECO:0000256" key="5">
    <source>
        <dbReference type="ARBA" id="ARBA00023163"/>
    </source>
</evidence>
<evidence type="ECO:0000256" key="2">
    <source>
        <dbReference type="ARBA" id="ARBA00006079"/>
    </source>
</evidence>
<dbReference type="VEuPathDB" id="VectorBase:AALB20_037651"/>
<evidence type="ECO:0000256" key="4">
    <source>
        <dbReference type="ARBA" id="ARBA00023125"/>
    </source>
</evidence>
<evidence type="ECO:0000256" key="6">
    <source>
        <dbReference type="ARBA" id="ARBA00023242"/>
    </source>
</evidence>
<keyword evidence="5" id="KW-0804">Transcription</keyword>
<evidence type="ECO:0000256" key="3">
    <source>
        <dbReference type="ARBA" id="ARBA00023015"/>
    </source>
</evidence>
<feature type="compositionally biased region" description="Low complexity" evidence="7">
    <location>
        <begin position="455"/>
        <end position="470"/>
    </location>
</feature>
<dbReference type="EnsemblMetazoa" id="AALB008836-RA">
    <property type="protein sequence ID" value="AALB008836-PA"/>
    <property type="gene ID" value="AALB008836"/>
</dbReference>
<dbReference type="Pfam" id="PF07716">
    <property type="entry name" value="bZIP_2"/>
    <property type="match status" value="1"/>
</dbReference>
<feature type="compositionally biased region" description="Low complexity" evidence="7">
    <location>
        <begin position="346"/>
        <end position="359"/>
    </location>
</feature>
<dbReference type="PROSITE" id="PS50217">
    <property type="entry name" value="BZIP"/>
    <property type="match status" value="1"/>
</dbReference>
<reference evidence="8" key="2">
    <citation type="submission" date="2022-08" db="UniProtKB">
        <authorList>
            <consortium name="EnsemblMetazoa"/>
        </authorList>
    </citation>
    <scope>IDENTIFICATION</scope>
    <source>
        <strain evidence="8">STECLA/ALBI9_A</strain>
    </source>
</reference>
<comment type="subcellular location">
    <subcellularLocation>
        <location evidence="1">Nucleus</location>
    </subcellularLocation>
</comment>
<dbReference type="SMART" id="SM00338">
    <property type="entry name" value="BRLZ"/>
    <property type="match status" value="1"/>
</dbReference>
<proteinExistence type="inferred from homology"/>
<evidence type="ECO:0000313" key="9">
    <source>
        <dbReference type="Proteomes" id="UP000069272"/>
    </source>
</evidence>
<organism evidence="8 9">
    <name type="scientific">Anopheles albimanus</name>
    <name type="common">New world malaria mosquito</name>
    <dbReference type="NCBI Taxonomy" id="7167"/>
    <lineage>
        <taxon>Eukaryota</taxon>
        <taxon>Metazoa</taxon>
        <taxon>Ecdysozoa</taxon>
        <taxon>Arthropoda</taxon>
        <taxon>Hexapoda</taxon>
        <taxon>Insecta</taxon>
        <taxon>Pterygota</taxon>
        <taxon>Neoptera</taxon>
        <taxon>Endopterygota</taxon>
        <taxon>Diptera</taxon>
        <taxon>Nematocera</taxon>
        <taxon>Culicoidea</taxon>
        <taxon>Culicidae</taxon>
        <taxon>Anophelinae</taxon>
        <taxon>Anopheles</taxon>
    </lineage>
</organism>
<evidence type="ECO:0000256" key="1">
    <source>
        <dbReference type="ARBA" id="ARBA00004123"/>
    </source>
</evidence>
<keyword evidence="6" id="KW-0539">Nucleus</keyword>
<dbReference type="SUPFAM" id="SSF57959">
    <property type="entry name" value="Leucine zipper domain"/>
    <property type="match status" value="1"/>
</dbReference>
<dbReference type="Gene3D" id="1.20.5.170">
    <property type="match status" value="1"/>
</dbReference>
<dbReference type="GO" id="GO:0000978">
    <property type="term" value="F:RNA polymerase II cis-regulatory region sequence-specific DNA binding"/>
    <property type="evidence" value="ECO:0007669"/>
    <property type="project" value="TreeGrafter"/>
</dbReference>
<feature type="region of interest" description="Disordered" evidence="7">
    <location>
        <begin position="1"/>
        <end position="86"/>
    </location>
</feature>
<feature type="region of interest" description="Disordered" evidence="7">
    <location>
        <begin position="233"/>
        <end position="270"/>
    </location>
</feature>
<feature type="region of interest" description="Disordered" evidence="7">
    <location>
        <begin position="180"/>
        <end position="221"/>
    </location>
</feature>
<keyword evidence="9" id="KW-1185">Reference proteome</keyword>
<feature type="compositionally biased region" description="Low complexity" evidence="7">
    <location>
        <begin position="233"/>
        <end position="245"/>
    </location>
</feature>
<dbReference type="PROSITE" id="PS00036">
    <property type="entry name" value="BZIP_BASIC"/>
    <property type="match status" value="1"/>
</dbReference>
<dbReference type="Proteomes" id="UP000069272">
    <property type="component" value="Chromosome 2R"/>
</dbReference>
<evidence type="ECO:0000256" key="7">
    <source>
        <dbReference type="SAM" id="MobiDB-lite"/>
    </source>
</evidence>
<dbReference type="InterPro" id="IPR004827">
    <property type="entry name" value="bZIP"/>
</dbReference>
<dbReference type="FunFam" id="1.20.5.170:FF:000025">
    <property type="entry name" value="nuclear factor interleukin-3-regulated protein-like"/>
    <property type="match status" value="1"/>
</dbReference>
<dbReference type="GO" id="GO:0000981">
    <property type="term" value="F:DNA-binding transcription factor activity, RNA polymerase II-specific"/>
    <property type="evidence" value="ECO:0007669"/>
    <property type="project" value="TreeGrafter"/>
</dbReference>